<dbReference type="Pfam" id="PF00903">
    <property type="entry name" value="Glyoxalase"/>
    <property type="match status" value="1"/>
</dbReference>
<proteinExistence type="predicted"/>
<dbReference type="EMBL" id="WWEO01000042">
    <property type="protein sequence ID" value="NCD70076.1"/>
    <property type="molecule type" value="Genomic_DNA"/>
</dbReference>
<sequence>MEKPIFIPMLSIKSGTFNIDFYKNVFGAIELRRFSNDDGSIHVSELSINGSMFRLHEEGINLKSPLDFGVTTVDVHLMVNHVDSLMAKAIEFGASNVSPAVDYEYGYRQGEFTDPFGHRWVIEKVI</sequence>
<protein>
    <submittedName>
        <fullName evidence="2">VOC family protein</fullName>
    </submittedName>
</protein>
<keyword evidence="3" id="KW-1185">Reference proteome</keyword>
<evidence type="ECO:0000313" key="2">
    <source>
        <dbReference type="EMBL" id="NCD70076.1"/>
    </source>
</evidence>
<dbReference type="AlphaFoldDB" id="A0A966DU56"/>
<dbReference type="RefSeq" id="WP_166586041.1">
    <property type="nucleotide sequence ID" value="NZ_WWEO01000042.1"/>
</dbReference>
<name>A0A966DU56_9SPHI</name>
<dbReference type="InterPro" id="IPR004360">
    <property type="entry name" value="Glyas_Fos-R_dOase_dom"/>
</dbReference>
<accession>A0A966DU56</accession>
<dbReference type="PANTHER" id="PTHR34109">
    <property type="entry name" value="BNAUNNG04460D PROTEIN-RELATED"/>
    <property type="match status" value="1"/>
</dbReference>
<feature type="domain" description="Glyoxalase/fosfomycin resistance/dioxygenase" evidence="1">
    <location>
        <begin position="19"/>
        <end position="121"/>
    </location>
</feature>
<dbReference type="PANTHER" id="PTHR34109:SF1">
    <property type="entry name" value="VOC DOMAIN-CONTAINING PROTEIN"/>
    <property type="match status" value="1"/>
</dbReference>
<evidence type="ECO:0000313" key="3">
    <source>
        <dbReference type="Proteomes" id="UP000638732"/>
    </source>
</evidence>
<dbReference type="Gene3D" id="3.10.180.10">
    <property type="entry name" value="2,3-Dihydroxybiphenyl 1,2-Dioxygenase, domain 1"/>
    <property type="match status" value="1"/>
</dbReference>
<evidence type="ECO:0000259" key="1">
    <source>
        <dbReference type="Pfam" id="PF00903"/>
    </source>
</evidence>
<comment type="caution">
    <text evidence="2">The sequence shown here is derived from an EMBL/GenBank/DDBJ whole genome shotgun (WGS) entry which is preliminary data.</text>
</comment>
<reference evidence="2" key="1">
    <citation type="submission" date="2020-01" db="EMBL/GenBank/DDBJ databases">
        <authorList>
            <person name="Seo Y.L."/>
        </authorList>
    </citation>
    <scope>NUCLEOTIDE SEQUENCE</scope>
    <source>
        <strain evidence="2">R11</strain>
    </source>
</reference>
<dbReference type="Proteomes" id="UP000638732">
    <property type="component" value="Unassembled WGS sequence"/>
</dbReference>
<organism evidence="2 3">
    <name type="scientific">Mucilaginibacter agri</name>
    <dbReference type="NCBI Taxonomy" id="2695265"/>
    <lineage>
        <taxon>Bacteria</taxon>
        <taxon>Pseudomonadati</taxon>
        <taxon>Bacteroidota</taxon>
        <taxon>Sphingobacteriia</taxon>
        <taxon>Sphingobacteriales</taxon>
        <taxon>Sphingobacteriaceae</taxon>
        <taxon>Mucilaginibacter</taxon>
    </lineage>
</organism>
<dbReference type="SUPFAM" id="SSF54593">
    <property type="entry name" value="Glyoxalase/Bleomycin resistance protein/Dihydroxybiphenyl dioxygenase"/>
    <property type="match status" value="1"/>
</dbReference>
<dbReference type="InterPro" id="IPR029068">
    <property type="entry name" value="Glyas_Bleomycin-R_OHBP_Dase"/>
</dbReference>
<reference evidence="2" key="2">
    <citation type="submission" date="2020-10" db="EMBL/GenBank/DDBJ databases">
        <title>Mucilaginibacter sp. nov., isolated from soil.</title>
        <authorList>
            <person name="Jeon C.O."/>
        </authorList>
    </citation>
    <scope>NUCLEOTIDE SEQUENCE</scope>
    <source>
        <strain evidence="2">R11</strain>
    </source>
</reference>
<gene>
    <name evidence="2" type="ORF">GSY63_11970</name>
</gene>